<keyword evidence="2" id="KW-0812">Transmembrane</keyword>
<dbReference type="EMBL" id="JALPRX010000078">
    <property type="protein sequence ID" value="MCK8786279.1"/>
    <property type="molecule type" value="Genomic_DNA"/>
</dbReference>
<keyword evidence="2" id="KW-1133">Transmembrane helix</keyword>
<comment type="caution">
    <text evidence="3">The sequence shown here is derived from an EMBL/GenBank/DDBJ whole genome shotgun (WGS) entry which is preliminary data.</text>
</comment>
<dbReference type="RefSeq" id="WP_248668392.1">
    <property type="nucleotide sequence ID" value="NZ_JALPRX010000078.1"/>
</dbReference>
<evidence type="ECO:0000256" key="2">
    <source>
        <dbReference type="SAM" id="Phobius"/>
    </source>
</evidence>
<dbReference type="AlphaFoldDB" id="A0A9X1Y9C3"/>
<keyword evidence="2" id="KW-0472">Membrane</keyword>
<reference evidence="3" key="1">
    <citation type="submission" date="2022-04" db="EMBL/GenBank/DDBJ databases">
        <title>Roseomonas acroporae sp. nov., isolated from coral Acropora digitifera.</title>
        <authorList>
            <person name="Sun H."/>
        </authorList>
    </citation>
    <scope>NUCLEOTIDE SEQUENCE</scope>
    <source>
        <strain evidence="3">NAR14</strain>
    </source>
</reference>
<feature type="compositionally biased region" description="Low complexity" evidence="1">
    <location>
        <begin position="54"/>
        <end position="77"/>
    </location>
</feature>
<name>A0A9X1Y9C3_9PROT</name>
<proteinExistence type="predicted"/>
<protein>
    <recommendedName>
        <fullName evidence="5">DUF883 domain-containing protein</fullName>
    </recommendedName>
</protein>
<sequence>MSDKPMEGTGAAAVAAHSKDAVEAGNAPDAVGAPGEGEGIRRRVEDLAGTVSEAASRAGHAAADMASRAGSSAAGMAQTAKETVSRAGGQAYEQGVRAGHYAGRVARNEPLAALLGAGLVGFMLGVLVTRR</sequence>
<gene>
    <name evidence="3" type="ORF">M0638_18030</name>
</gene>
<feature type="region of interest" description="Disordered" evidence="1">
    <location>
        <begin position="1"/>
        <end position="89"/>
    </location>
</feature>
<accession>A0A9X1Y9C3</accession>
<feature type="transmembrane region" description="Helical" evidence="2">
    <location>
        <begin position="111"/>
        <end position="129"/>
    </location>
</feature>
<evidence type="ECO:0008006" key="5">
    <source>
        <dbReference type="Google" id="ProtNLM"/>
    </source>
</evidence>
<dbReference type="Proteomes" id="UP001139516">
    <property type="component" value="Unassembled WGS sequence"/>
</dbReference>
<organism evidence="3 4">
    <name type="scientific">Roseomonas acroporae</name>
    <dbReference type="NCBI Taxonomy" id="2937791"/>
    <lineage>
        <taxon>Bacteria</taxon>
        <taxon>Pseudomonadati</taxon>
        <taxon>Pseudomonadota</taxon>
        <taxon>Alphaproteobacteria</taxon>
        <taxon>Acetobacterales</taxon>
        <taxon>Roseomonadaceae</taxon>
        <taxon>Roseomonas</taxon>
    </lineage>
</organism>
<evidence type="ECO:0000256" key="1">
    <source>
        <dbReference type="SAM" id="MobiDB-lite"/>
    </source>
</evidence>
<keyword evidence="4" id="KW-1185">Reference proteome</keyword>
<evidence type="ECO:0000313" key="3">
    <source>
        <dbReference type="EMBL" id="MCK8786279.1"/>
    </source>
</evidence>
<evidence type="ECO:0000313" key="4">
    <source>
        <dbReference type="Proteomes" id="UP001139516"/>
    </source>
</evidence>